<dbReference type="Proteomes" id="UP000694415">
    <property type="component" value="Unplaced"/>
</dbReference>
<dbReference type="Ensembl" id="ENSMSIT00000015640.1">
    <property type="protein sequence ID" value="ENSMSIP00000012322.1"/>
    <property type="gene ID" value="ENSMSIG00000010740.1"/>
</dbReference>
<evidence type="ECO:0000313" key="1">
    <source>
        <dbReference type="Ensembl" id="ENSMSIP00000012322.1"/>
    </source>
</evidence>
<keyword evidence="2" id="KW-1185">Reference proteome</keyword>
<sequence>IFPTMLLCFLNSGFRSHLCPLGATLRFKEKHMCFYPNLTSMLASERIMGNFVAQEGSFSILLEPWEPLGGGCSFSMCDWRQCSLCL</sequence>
<reference evidence="1" key="2">
    <citation type="submission" date="2025-09" db="UniProtKB">
        <authorList>
            <consortium name="Ensembl"/>
        </authorList>
    </citation>
    <scope>IDENTIFICATION</scope>
</reference>
<accession>A0A8C6GY29</accession>
<dbReference type="AlphaFoldDB" id="A0A8C6GY29"/>
<proteinExistence type="predicted"/>
<protein>
    <submittedName>
        <fullName evidence="1">Uncharacterized protein</fullName>
    </submittedName>
</protein>
<name>A0A8C6GY29_MUSSI</name>
<reference evidence="1" key="1">
    <citation type="submission" date="2025-08" db="UniProtKB">
        <authorList>
            <consortium name="Ensembl"/>
        </authorList>
    </citation>
    <scope>IDENTIFICATION</scope>
</reference>
<evidence type="ECO:0000313" key="2">
    <source>
        <dbReference type="Proteomes" id="UP000694415"/>
    </source>
</evidence>
<organism evidence="1 2">
    <name type="scientific">Mus spicilegus</name>
    <name type="common">Mound-building mouse</name>
    <dbReference type="NCBI Taxonomy" id="10103"/>
    <lineage>
        <taxon>Eukaryota</taxon>
        <taxon>Metazoa</taxon>
        <taxon>Chordata</taxon>
        <taxon>Craniata</taxon>
        <taxon>Vertebrata</taxon>
        <taxon>Euteleostomi</taxon>
        <taxon>Mammalia</taxon>
        <taxon>Eutheria</taxon>
        <taxon>Euarchontoglires</taxon>
        <taxon>Glires</taxon>
        <taxon>Rodentia</taxon>
        <taxon>Myomorpha</taxon>
        <taxon>Muroidea</taxon>
        <taxon>Muridae</taxon>
        <taxon>Murinae</taxon>
        <taxon>Mus</taxon>
        <taxon>Mus</taxon>
    </lineage>
</organism>